<accession>A0A4U6QML7</accession>
<reference evidence="1 2" key="1">
    <citation type="submission" date="2019-05" db="EMBL/GenBank/DDBJ databases">
        <title>Nakamurella sp. N5BH11, whole genome shotgun sequence.</title>
        <authorList>
            <person name="Tuo L."/>
        </authorList>
    </citation>
    <scope>NUCLEOTIDE SEQUENCE [LARGE SCALE GENOMIC DNA]</scope>
    <source>
        <strain evidence="1 2">N5BH11</strain>
    </source>
</reference>
<gene>
    <name evidence="1" type="ORF">FDO65_10220</name>
</gene>
<evidence type="ECO:0000313" key="2">
    <source>
        <dbReference type="Proteomes" id="UP000306985"/>
    </source>
</evidence>
<keyword evidence="2" id="KW-1185">Reference proteome</keyword>
<dbReference type="Proteomes" id="UP000306985">
    <property type="component" value="Unassembled WGS sequence"/>
</dbReference>
<dbReference type="RefSeq" id="WP_137449195.1">
    <property type="nucleotide sequence ID" value="NZ_SZZH01000001.1"/>
</dbReference>
<sequence length="116" mass="11426">MPSSVITNGTRAAAAAGLTSLITHWGVVDTAGAAIGSRVANTAVIDGTYTVRPSADLNIPVPAGATVGGVRAYDAATGGTDRGGWNYAAGETPGRETFNGAGVYQVTAASSGFQVP</sequence>
<comment type="caution">
    <text evidence="1">The sequence shown here is derived from an EMBL/GenBank/DDBJ whole genome shotgun (WGS) entry which is preliminary data.</text>
</comment>
<dbReference type="EMBL" id="SZZH01000001">
    <property type="protein sequence ID" value="TKV61890.1"/>
    <property type="molecule type" value="Genomic_DNA"/>
</dbReference>
<name>A0A4U6QML7_9ACTN</name>
<organism evidence="1 2">
    <name type="scientific">Nakamurella flava</name>
    <dbReference type="NCBI Taxonomy" id="2576308"/>
    <lineage>
        <taxon>Bacteria</taxon>
        <taxon>Bacillati</taxon>
        <taxon>Actinomycetota</taxon>
        <taxon>Actinomycetes</taxon>
        <taxon>Nakamurellales</taxon>
        <taxon>Nakamurellaceae</taxon>
        <taxon>Nakamurella</taxon>
    </lineage>
</organism>
<protein>
    <submittedName>
        <fullName evidence="1">Uncharacterized protein</fullName>
    </submittedName>
</protein>
<dbReference type="AlphaFoldDB" id="A0A4U6QML7"/>
<proteinExistence type="predicted"/>
<evidence type="ECO:0000313" key="1">
    <source>
        <dbReference type="EMBL" id="TKV61890.1"/>
    </source>
</evidence>